<evidence type="ECO:0000256" key="1">
    <source>
        <dbReference type="SAM" id="MobiDB-lite"/>
    </source>
</evidence>
<dbReference type="Proteomes" id="UP001176941">
    <property type="component" value="Chromosome 5"/>
</dbReference>
<evidence type="ECO:0000313" key="2">
    <source>
        <dbReference type="EMBL" id="CAI9175677.1"/>
    </source>
</evidence>
<accession>A0ABN8ZS95</accession>
<protein>
    <submittedName>
        <fullName evidence="2">Uncharacterized protein</fullName>
    </submittedName>
</protein>
<keyword evidence="3" id="KW-1185">Reference proteome</keyword>
<proteinExistence type="predicted"/>
<organism evidence="2 3">
    <name type="scientific">Rangifer tarandus platyrhynchus</name>
    <name type="common">Svalbard reindeer</name>
    <dbReference type="NCBI Taxonomy" id="3082113"/>
    <lineage>
        <taxon>Eukaryota</taxon>
        <taxon>Metazoa</taxon>
        <taxon>Chordata</taxon>
        <taxon>Craniata</taxon>
        <taxon>Vertebrata</taxon>
        <taxon>Euteleostomi</taxon>
        <taxon>Mammalia</taxon>
        <taxon>Eutheria</taxon>
        <taxon>Laurasiatheria</taxon>
        <taxon>Artiodactyla</taxon>
        <taxon>Ruminantia</taxon>
        <taxon>Pecora</taxon>
        <taxon>Cervidae</taxon>
        <taxon>Odocoileinae</taxon>
        <taxon>Rangifer</taxon>
    </lineage>
</organism>
<evidence type="ECO:0000313" key="3">
    <source>
        <dbReference type="Proteomes" id="UP001176941"/>
    </source>
</evidence>
<gene>
    <name evidence="2" type="ORF">MRATA1EN1_LOCUS24639</name>
</gene>
<reference evidence="2" key="1">
    <citation type="submission" date="2023-04" db="EMBL/GenBank/DDBJ databases">
        <authorList>
            <consortium name="ELIXIR-Norway"/>
        </authorList>
    </citation>
    <scope>NUCLEOTIDE SEQUENCE [LARGE SCALE GENOMIC DNA]</scope>
</reference>
<feature type="region of interest" description="Disordered" evidence="1">
    <location>
        <begin position="1"/>
        <end position="26"/>
    </location>
</feature>
<dbReference type="EMBL" id="OX459941">
    <property type="protein sequence ID" value="CAI9175677.1"/>
    <property type="molecule type" value="Genomic_DNA"/>
</dbReference>
<sequence>MIVPKGIAREGCQPSDSETDRKEPSNRVEVVVTTTLGYHGGRAGHVHLSSHMWQLGSPLILATTSFFPRNSQFLDDPCPPKKLVCSGSILEGSEGCGLR</sequence>
<name>A0ABN8ZS95_RANTA</name>